<organism evidence="1">
    <name type="scientific">Amphimedon queenslandica</name>
    <name type="common">Sponge</name>
    <dbReference type="NCBI Taxonomy" id="400682"/>
    <lineage>
        <taxon>Eukaryota</taxon>
        <taxon>Metazoa</taxon>
        <taxon>Porifera</taxon>
        <taxon>Demospongiae</taxon>
        <taxon>Heteroscleromorpha</taxon>
        <taxon>Haplosclerida</taxon>
        <taxon>Niphatidae</taxon>
        <taxon>Amphimedon</taxon>
    </lineage>
</organism>
<protein>
    <recommendedName>
        <fullName evidence="2">NACHT domain-containing protein</fullName>
    </recommendedName>
</protein>
<dbReference type="Gene3D" id="3.80.10.10">
    <property type="entry name" value="Ribonuclease Inhibitor"/>
    <property type="match status" value="1"/>
</dbReference>
<dbReference type="SMART" id="SM00368">
    <property type="entry name" value="LRR_RI"/>
    <property type="match status" value="1"/>
</dbReference>
<dbReference type="OrthoDB" id="120976at2759"/>
<evidence type="ECO:0008006" key="2">
    <source>
        <dbReference type="Google" id="ProtNLM"/>
    </source>
</evidence>
<sequence length="220" mass="24464">MIPLQCFRVTFSKLSPDECAILLTKVSSIVKVYLYQLGSSSIEKVIECLPNLLSLEVLHIQQSYCTPENLSLLPTTLPSSTLTTLELVNCAINSSSVRTVIDAVLMSHHLEALNLRDNFIDDEGGVHLCSMLKQLFGSSGKPANDHNSSCSFKKFKFLDIGHNPFTGHGISSFIDELAHFKSDSINFTLSLPLGWKDLVCEHDSFTKVEQHLKFESNEDD</sequence>
<dbReference type="InParanoid" id="A0A1X7SVB9"/>
<proteinExistence type="predicted"/>
<name>A0A1X7SVB9_AMPQE</name>
<dbReference type="InterPro" id="IPR032675">
    <property type="entry name" value="LRR_dom_sf"/>
</dbReference>
<reference evidence="1" key="1">
    <citation type="submission" date="2017-05" db="UniProtKB">
        <authorList>
            <consortium name="EnsemblMetazoa"/>
        </authorList>
    </citation>
    <scope>IDENTIFICATION</scope>
</reference>
<dbReference type="Pfam" id="PF13516">
    <property type="entry name" value="LRR_6"/>
    <property type="match status" value="1"/>
</dbReference>
<dbReference type="InterPro" id="IPR001611">
    <property type="entry name" value="Leu-rich_rpt"/>
</dbReference>
<dbReference type="SUPFAM" id="SSF52047">
    <property type="entry name" value="RNI-like"/>
    <property type="match status" value="1"/>
</dbReference>
<dbReference type="EnsemblMetazoa" id="Aqu2.1.06094_001">
    <property type="protein sequence ID" value="Aqu2.1.06094_001"/>
    <property type="gene ID" value="Aqu2.1.06094"/>
</dbReference>
<accession>A0A1X7SVB9</accession>
<dbReference type="AlphaFoldDB" id="A0A1X7SVB9"/>
<evidence type="ECO:0000313" key="1">
    <source>
        <dbReference type="EnsemblMetazoa" id="Aqu2.1.06094_001"/>
    </source>
</evidence>